<feature type="region of interest" description="Disordered" evidence="1">
    <location>
        <begin position="1"/>
        <end position="67"/>
    </location>
</feature>
<dbReference type="OrthoDB" id="3886226at2759"/>
<evidence type="ECO:0000313" key="2">
    <source>
        <dbReference type="EMBL" id="TKA78513.1"/>
    </source>
</evidence>
<feature type="compositionally biased region" description="Polar residues" evidence="1">
    <location>
        <begin position="37"/>
        <end position="48"/>
    </location>
</feature>
<keyword evidence="3" id="KW-1185">Reference proteome</keyword>
<dbReference type="AlphaFoldDB" id="A0A4U0XSZ1"/>
<proteinExistence type="predicted"/>
<protein>
    <submittedName>
        <fullName evidence="2">Uncharacterized protein</fullName>
    </submittedName>
</protein>
<name>A0A4U0XSZ1_9PEZI</name>
<organism evidence="2 3">
    <name type="scientific">Friedmanniomyces simplex</name>
    <dbReference type="NCBI Taxonomy" id="329884"/>
    <lineage>
        <taxon>Eukaryota</taxon>
        <taxon>Fungi</taxon>
        <taxon>Dikarya</taxon>
        <taxon>Ascomycota</taxon>
        <taxon>Pezizomycotina</taxon>
        <taxon>Dothideomycetes</taxon>
        <taxon>Dothideomycetidae</taxon>
        <taxon>Mycosphaerellales</taxon>
        <taxon>Teratosphaeriaceae</taxon>
        <taxon>Friedmanniomyces</taxon>
    </lineage>
</organism>
<evidence type="ECO:0000256" key="1">
    <source>
        <dbReference type="SAM" id="MobiDB-lite"/>
    </source>
</evidence>
<sequence>MGKYDLIRPAKALGSSTHARTRCDSVPSPEPEEWSDTDSQASYGSAMTRSLEMPHRRASTTNPQRVNSMSFLPPYGPEATNSSTEPTPSTAMPRRTIFLEPVRSTQRGHHPIPRRPTPHADELRATLFEAIERCTGVSERAIDGALAASAWFNALDDDLDEDEWVMVELADGKEQWEMVGAEGEQAYACL</sequence>
<dbReference type="EMBL" id="NAJQ01000111">
    <property type="protein sequence ID" value="TKA78513.1"/>
    <property type="molecule type" value="Genomic_DNA"/>
</dbReference>
<gene>
    <name evidence="2" type="ORF">B0A55_01985</name>
</gene>
<evidence type="ECO:0000313" key="3">
    <source>
        <dbReference type="Proteomes" id="UP000309340"/>
    </source>
</evidence>
<reference evidence="2 3" key="1">
    <citation type="submission" date="2017-03" db="EMBL/GenBank/DDBJ databases">
        <title>Genomes of endolithic fungi from Antarctica.</title>
        <authorList>
            <person name="Coleine C."/>
            <person name="Masonjones S."/>
            <person name="Stajich J.E."/>
        </authorList>
    </citation>
    <scope>NUCLEOTIDE SEQUENCE [LARGE SCALE GENOMIC DNA]</scope>
    <source>
        <strain evidence="2 3">CCFEE 5184</strain>
    </source>
</reference>
<comment type="caution">
    <text evidence="2">The sequence shown here is derived from an EMBL/GenBank/DDBJ whole genome shotgun (WGS) entry which is preliminary data.</text>
</comment>
<dbReference type="Proteomes" id="UP000309340">
    <property type="component" value="Unassembled WGS sequence"/>
</dbReference>
<accession>A0A4U0XSZ1</accession>